<gene>
    <name evidence="2" type="ORF">EI97DRAFT_31355</name>
</gene>
<sequence length="160" mass="16779">MIHPSMRTGSSGRLPVVASCGSAKPSMPRSAAGGELCAGGAVQQYVSGIDLAEGLQFRAFTKKQQLKSVPRGTGHVVAASSSVTPITSVRGRPSIVLVLEHSGTRSRPTTTVGIRRRPTPPGPGQLLAPSQHASRTCPSGPIVLVERSYHVGRLRLRLDL</sequence>
<dbReference type="AlphaFoldDB" id="A0A6A6JZ67"/>
<evidence type="ECO:0000313" key="2">
    <source>
        <dbReference type="EMBL" id="KAF2281505.1"/>
    </source>
</evidence>
<dbReference type="GeneID" id="54547800"/>
<protein>
    <submittedName>
        <fullName evidence="2">Uncharacterized protein</fullName>
    </submittedName>
</protein>
<evidence type="ECO:0000256" key="1">
    <source>
        <dbReference type="SAM" id="MobiDB-lite"/>
    </source>
</evidence>
<dbReference type="Proteomes" id="UP000800097">
    <property type="component" value="Unassembled WGS sequence"/>
</dbReference>
<proteinExistence type="predicted"/>
<name>A0A6A6JZ67_WESOR</name>
<keyword evidence="3" id="KW-1185">Reference proteome</keyword>
<feature type="region of interest" description="Disordered" evidence="1">
    <location>
        <begin position="106"/>
        <end position="135"/>
    </location>
</feature>
<dbReference type="EMBL" id="ML986484">
    <property type="protein sequence ID" value="KAF2281505.1"/>
    <property type="molecule type" value="Genomic_DNA"/>
</dbReference>
<dbReference type="RefSeq" id="XP_033659042.1">
    <property type="nucleotide sequence ID" value="XM_033794625.1"/>
</dbReference>
<reference evidence="2" key="1">
    <citation type="journal article" date="2020" name="Stud. Mycol.">
        <title>101 Dothideomycetes genomes: a test case for predicting lifestyles and emergence of pathogens.</title>
        <authorList>
            <person name="Haridas S."/>
            <person name="Albert R."/>
            <person name="Binder M."/>
            <person name="Bloem J."/>
            <person name="Labutti K."/>
            <person name="Salamov A."/>
            <person name="Andreopoulos B."/>
            <person name="Baker S."/>
            <person name="Barry K."/>
            <person name="Bills G."/>
            <person name="Bluhm B."/>
            <person name="Cannon C."/>
            <person name="Castanera R."/>
            <person name="Culley D."/>
            <person name="Daum C."/>
            <person name="Ezra D."/>
            <person name="Gonzalez J."/>
            <person name="Henrissat B."/>
            <person name="Kuo A."/>
            <person name="Liang C."/>
            <person name="Lipzen A."/>
            <person name="Lutzoni F."/>
            <person name="Magnuson J."/>
            <person name="Mondo S."/>
            <person name="Nolan M."/>
            <person name="Ohm R."/>
            <person name="Pangilinan J."/>
            <person name="Park H.-J."/>
            <person name="Ramirez L."/>
            <person name="Alfaro M."/>
            <person name="Sun H."/>
            <person name="Tritt A."/>
            <person name="Yoshinaga Y."/>
            <person name="Zwiers L.-H."/>
            <person name="Turgeon B."/>
            <person name="Goodwin S."/>
            <person name="Spatafora J."/>
            <person name="Crous P."/>
            <person name="Grigoriev I."/>
        </authorList>
    </citation>
    <scope>NUCLEOTIDE SEQUENCE</scope>
    <source>
        <strain evidence="2">CBS 379.55</strain>
    </source>
</reference>
<evidence type="ECO:0000313" key="3">
    <source>
        <dbReference type="Proteomes" id="UP000800097"/>
    </source>
</evidence>
<accession>A0A6A6JZ67</accession>
<organism evidence="2 3">
    <name type="scientific">Westerdykella ornata</name>
    <dbReference type="NCBI Taxonomy" id="318751"/>
    <lineage>
        <taxon>Eukaryota</taxon>
        <taxon>Fungi</taxon>
        <taxon>Dikarya</taxon>
        <taxon>Ascomycota</taxon>
        <taxon>Pezizomycotina</taxon>
        <taxon>Dothideomycetes</taxon>
        <taxon>Pleosporomycetidae</taxon>
        <taxon>Pleosporales</taxon>
        <taxon>Sporormiaceae</taxon>
        <taxon>Westerdykella</taxon>
    </lineage>
</organism>